<feature type="region of interest" description="Disordered" evidence="1">
    <location>
        <begin position="1"/>
        <end position="21"/>
    </location>
</feature>
<feature type="compositionally biased region" description="Polar residues" evidence="1">
    <location>
        <begin position="1"/>
        <end position="10"/>
    </location>
</feature>
<gene>
    <name evidence="2" type="ORF">Sradi_4581700</name>
</gene>
<dbReference type="AlphaFoldDB" id="A0AAW2NA97"/>
<evidence type="ECO:0000313" key="2">
    <source>
        <dbReference type="EMBL" id="KAL0340649.1"/>
    </source>
</evidence>
<dbReference type="EMBL" id="JACGWJ010000020">
    <property type="protein sequence ID" value="KAL0340649.1"/>
    <property type="molecule type" value="Genomic_DNA"/>
</dbReference>
<proteinExistence type="predicted"/>
<name>A0AAW2NA97_SESRA</name>
<dbReference type="InterPro" id="IPR007033">
    <property type="entry name" value="GORAB"/>
</dbReference>
<feature type="region of interest" description="Disordered" evidence="1">
    <location>
        <begin position="41"/>
        <end position="65"/>
    </location>
</feature>
<reference evidence="2" key="2">
    <citation type="journal article" date="2024" name="Plant">
        <title>Genomic evolution and insights into agronomic trait innovations of Sesamum species.</title>
        <authorList>
            <person name="Miao H."/>
            <person name="Wang L."/>
            <person name="Qu L."/>
            <person name="Liu H."/>
            <person name="Sun Y."/>
            <person name="Le M."/>
            <person name="Wang Q."/>
            <person name="Wei S."/>
            <person name="Zheng Y."/>
            <person name="Lin W."/>
            <person name="Duan Y."/>
            <person name="Cao H."/>
            <person name="Xiong S."/>
            <person name="Wang X."/>
            <person name="Wei L."/>
            <person name="Li C."/>
            <person name="Ma Q."/>
            <person name="Ju M."/>
            <person name="Zhao R."/>
            <person name="Li G."/>
            <person name="Mu C."/>
            <person name="Tian Q."/>
            <person name="Mei H."/>
            <person name="Zhang T."/>
            <person name="Gao T."/>
            <person name="Zhang H."/>
        </authorList>
    </citation>
    <scope>NUCLEOTIDE SEQUENCE</scope>
    <source>
        <strain evidence="2">G02</strain>
    </source>
</reference>
<sequence>MSLASNGSRSSTDDSNECEASKTAIALYQAREEEIERRKMEVRERLSLSSPVPKKKPDGWHKSGR</sequence>
<accession>A0AAW2NA97</accession>
<dbReference type="Pfam" id="PF04949">
    <property type="entry name" value="Transcrip_act"/>
    <property type="match status" value="1"/>
</dbReference>
<evidence type="ECO:0000256" key="1">
    <source>
        <dbReference type="SAM" id="MobiDB-lite"/>
    </source>
</evidence>
<organism evidence="2">
    <name type="scientific">Sesamum radiatum</name>
    <name type="common">Black benniseed</name>
    <dbReference type="NCBI Taxonomy" id="300843"/>
    <lineage>
        <taxon>Eukaryota</taxon>
        <taxon>Viridiplantae</taxon>
        <taxon>Streptophyta</taxon>
        <taxon>Embryophyta</taxon>
        <taxon>Tracheophyta</taxon>
        <taxon>Spermatophyta</taxon>
        <taxon>Magnoliopsida</taxon>
        <taxon>eudicotyledons</taxon>
        <taxon>Gunneridae</taxon>
        <taxon>Pentapetalae</taxon>
        <taxon>asterids</taxon>
        <taxon>lamiids</taxon>
        <taxon>Lamiales</taxon>
        <taxon>Pedaliaceae</taxon>
        <taxon>Sesamum</taxon>
    </lineage>
</organism>
<protein>
    <submittedName>
        <fullName evidence="2">Uncharacterized protein</fullName>
    </submittedName>
</protein>
<reference evidence="2" key="1">
    <citation type="submission" date="2020-06" db="EMBL/GenBank/DDBJ databases">
        <authorList>
            <person name="Li T."/>
            <person name="Hu X."/>
            <person name="Zhang T."/>
            <person name="Song X."/>
            <person name="Zhang H."/>
            <person name="Dai N."/>
            <person name="Sheng W."/>
            <person name="Hou X."/>
            <person name="Wei L."/>
        </authorList>
    </citation>
    <scope>NUCLEOTIDE SEQUENCE</scope>
    <source>
        <strain evidence="2">G02</strain>
        <tissue evidence="2">Leaf</tissue>
    </source>
</reference>
<comment type="caution">
    <text evidence="2">The sequence shown here is derived from an EMBL/GenBank/DDBJ whole genome shotgun (WGS) entry which is preliminary data.</text>
</comment>
<feature type="compositionally biased region" description="Basic and acidic residues" evidence="1">
    <location>
        <begin position="55"/>
        <end position="65"/>
    </location>
</feature>